<protein>
    <submittedName>
        <fullName evidence="1">Uncharacterized protein</fullName>
    </submittedName>
</protein>
<dbReference type="EMBL" id="CP091196">
    <property type="protein sequence ID" value="UQS24012.1"/>
    <property type="molecule type" value="Genomic_DNA"/>
</dbReference>
<evidence type="ECO:0000313" key="2">
    <source>
        <dbReference type="Proteomes" id="UP000830158"/>
    </source>
</evidence>
<organism evidence="1 2">
    <name type="scientific">Amycolatopsis thermalba</name>
    <dbReference type="NCBI Taxonomy" id="944492"/>
    <lineage>
        <taxon>Bacteria</taxon>
        <taxon>Bacillati</taxon>
        <taxon>Actinomycetota</taxon>
        <taxon>Actinomycetes</taxon>
        <taxon>Pseudonocardiales</taxon>
        <taxon>Pseudonocardiaceae</taxon>
        <taxon>Amycolatopsis</taxon>
    </lineage>
</organism>
<dbReference type="Proteomes" id="UP000830158">
    <property type="component" value="Chromosome"/>
</dbReference>
<reference evidence="1" key="1">
    <citation type="submission" date="2022-01" db="EMBL/GenBank/DDBJ databases">
        <title>PSI-footprinting approach for the identification of protein synthesis inhibitor producers.</title>
        <authorList>
            <person name="Handel F."/>
            <person name="Kulik A."/>
            <person name="Wex K.W."/>
            <person name="Berscheid A."/>
            <person name="Saur J.S."/>
            <person name="Winkler A."/>
            <person name="Wibberg D."/>
            <person name="Kalinowski J."/>
            <person name="Broetz-Oesterhelt H."/>
            <person name="Mast Y."/>
        </authorList>
    </citation>
    <scope>NUCLEOTIDE SEQUENCE</scope>
    <source>
        <strain evidence="1">KNN 49.3e</strain>
    </source>
</reference>
<name>A0ABY4NVC5_9PSEU</name>
<proteinExistence type="predicted"/>
<keyword evidence="2" id="KW-1185">Reference proteome</keyword>
<evidence type="ECO:0000313" key="1">
    <source>
        <dbReference type="EMBL" id="UQS24012.1"/>
    </source>
</evidence>
<gene>
    <name evidence="1" type="ORF">L1857_14825</name>
</gene>
<accession>A0ABY4NVC5</accession>
<sequence>MAIGEFVVPEERDFLDVLRVVPEPVPDEVDTWGLRYSCETGEDLELSYDYLGRSIFLRISAGGCVTYECFREGVTRLMVESRPDSRNIVAEFASTGMSGTLDISVYPAVQIVDKLFYS</sequence>
<dbReference type="RefSeq" id="WP_162831259.1">
    <property type="nucleotide sequence ID" value="NZ_CP091196.1"/>
</dbReference>